<proteinExistence type="predicted"/>
<name>A0ACC3NFW8_9PEZI</name>
<dbReference type="Proteomes" id="UP001281147">
    <property type="component" value="Unassembled WGS sequence"/>
</dbReference>
<protein>
    <submittedName>
        <fullName evidence="1">Uncharacterized protein</fullName>
    </submittedName>
</protein>
<reference evidence="1" key="1">
    <citation type="submission" date="2023-07" db="EMBL/GenBank/DDBJ databases">
        <title>Black Yeasts Isolated from many extreme environments.</title>
        <authorList>
            <person name="Coleine C."/>
            <person name="Stajich J.E."/>
            <person name="Selbmann L."/>
        </authorList>
    </citation>
    <scope>NUCLEOTIDE SEQUENCE</scope>
    <source>
        <strain evidence="1">CCFEE 5714</strain>
    </source>
</reference>
<keyword evidence="2" id="KW-1185">Reference proteome</keyword>
<evidence type="ECO:0000313" key="2">
    <source>
        <dbReference type="Proteomes" id="UP001281147"/>
    </source>
</evidence>
<gene>
    <name evidence="1" type="ORF">LTR37_006469</name>
</gene>
<comment type="caution">
    <text evidence="1">The sequence shown here is derived from an EMBL/GenBank/DDBJ whole genome shotgun (WGS) entry which is preliminary data.</text>
</comment>
<evidence type="ECO:0000313" key="1">
    <source>
        <dbReference type="EMBL" id="KAK3716319.1"/>
    </source>
</evidence>
<organism evidence="1 2">
    <name type="scientific">Vermiconidia calcicola</name>
    <dbReference type="NCBI Taxonomy" id="1690605"/>
    <lineage>
        <taxon>Eukaryota</taxon>
        <taxon>Fungi</taxon>
        <taxon>Dikarya</taxon>
        <taxon>Ascomycota</taxon>
        <taxon>Pezizomycotina</taxon>
        <taxon>Dothideomycetes</taxon>
        <taxon>Dothideomycetidae</taxon>
        <taxon>Mycosphaerellales</taxon>
        <taxon>Extremaceae</taxon>
        <taxon>Vermiconidia</taxon>
    </lineage>
</organism>
<accession>A0ACC3NFW8</accession>
<sequence>MTKKEVKQLEVVLQPQDAHKALRKGSYQAGSVRTTAMAMDSRKTYILACRTRKERRERAFHGKPYPAISPSRPELSVKGQTVLITGGATGIGLQTSIAFAQAGAGRIVLLARSKDPMMKANETIEADYPETEVLTYAVSITDSERVTEIVKGIGTLDILVLNAAVMNAPGPVLDIDPEDTLENFKVNVLGPLSLIKAFVSLPPRSADAPRTIIYTSSAGIQFVLPGTGAYNASKSAMTYLMRCIHEEHGEAGIRSFAFHPAFAYTDGAKSLGLQPDQFDYDSTDLPAHYAVWLCSAEAEFLRGRFVWARWDVEELQAKKEVIVNDPTQLRIALVQDKLME</sequence>
<dbReference type="EMBL" id="JAUTXU010000043">
    <property type="protein sequence ID" value="KAK3716319.1"/>
    <property type="molecule type" value="Genomic_DNA"/>
</dbReference>